<evidence type="ECO:0000313" key="1">
    <source>
        <dbReference type="EMBL" id="KAG1787436.1"/>
    </source>
</evidence>
<keyword evidence="2" id="KW-1185">Reference proteome</keyword>
<accession>A0A9P7AEX7</accession>
<dbReference type="EMBL" id="JABBWE010000079">
    <property type="protein sequence ID" value="KAG1787436.1"/>
    <property type="molecule type" value="Genomic_DNA"/>
</dbReference>
<dbReference type="RefSeq" id="XP_041154786.1">
    <property type="nucleotide sequence ID" value="XM_041312117.1"/>
</dbReference>
<proteinExistence type="predicted"/>
<dbReference type="Proteomes" id="UP000719766">
    <property type="component" value="Unassembled WGS sequence"/>
</dbReference>
<sequence>MLIEQPNFSNAQGVPSFLAVLLLSKLLQYRTKRHYMLLHDRGRSSKASRTPRARRRNLSPPQHLLKVPALPHQVQQPRSHHASHCGLVLFYLSAAHLPRTPMVINTGAVHVQSSCSSRLPLFQQSWFFTSYSFPSLESWLATGMQSSNT</sequence>
<comment type="caution">
    <text evidence="1">The sequence shown here is derived from an EMBL/GenBank/DDBJ whole genome shotgun (WGS) entry which is preliminary data.</text>
</comment>
<organism evidence="1 2">
    <name type="scientific">Suillus plorans</name>
    <dbReference type="NCBI Taxonomy" id="116603"/>
    <lineage>
        <taxon>Eukaryota</taxon>
        <taxon>Fungi</taxon>
        <taxon>Dikarya</taxon>
        <taxon>Basidiomycota</taxon>
        <taxon>Agaricomycotina</taxon>
        <taxon>Agaricomycetes</taxon>
        <taxon>Agaricomycetidae</taxon>
        <taxon>Boletales</taxon>
        <taxon>Suillineae</taxon>
        <taxon>Suillaceae</taxon>
        <taxon>Suillus</taxon>
    </lineage>
</organism>
<dbReference type="AlphaFoldDB" id="A0A9P7AEX7"/>
<evidence type="ECO:0000313" key="2">
    <source>
        <dbReference type="Proteomes" id="UP000719766"/>
    </source>
</evidence>
<name>A0A9P7AEX7_9AGAM</name>
<protein>
    <submittedName>
        <fullName evidence="1">Uncharacterized protein</fullName>
    </submittedName>
</protein>
<dbReference type="GeneID" id="64605881"/>
<reference evidence="1" key="1">
    <citation type="journal article" date="2020" name="New Phytol.">
        <title>Comparative genomics reveals dynamic genome evolution in host specialist ectomycorrhizal fungi.</title>
        <authorList>
            <person name="Lofgren L.A."/>
            <person name="Nguyen N.H."/>
            <person name="Vilgalys R."/>
            <person name="Ruytinx J."/>
            <person name="Liao H.L."/>
            <person name="Branco S."/>
            <person name="Kuo A."/>
            <person name="LaButti K."/>
            <person name="Lipzen A."/>
            <person name="Andreopoulos W."/>
            <person name="Pangilinan J."/>
            <person name="Riley R."/>
            <person name="Hundley H."/>
            <person name="Na H."/>
            <person name="Barry K."/>
            <person name="Grigoriev I.V."/>
            <person name="Stajich J.E."/>
            <person name="Kennedy P.G."/>
        </authorList>
    </citation>
    <scope>NUCLEOTIDE SEQUENCE</scope>
    <source>
        <strain evidence="1">S12</strain>
    </source>
</reference>
<gene>
    <name evidence="1" type="ORF">HD556DRAFT_954162</name>
</gene>
<dbReference type="OrthoDB" id="2687863at2759"/>